<dbReference type="InterPro" id="IPR013977">
    <property type="entry name" value="GcvT_C"/>
</dbReference>
<dbReference type="Proteomes" id="UP001214628">
    <property type="component" value="Chromosome 2"/>
</dbReference>
<proteinExistence type="inferred from homology"/>
<evidence type="ECO:0000313" key="11">
    <source>
        <dbReference type="EMBL" id="WFD43522.1"/>
    </source>
</evidence>
<dbReference type="NCBIfam" id="NF001567">
    <property type="entry name" value="PRK00389.1"/>
    <property type="match status" value="1"/>
</dbReference>
<keyword evidence="4 8" id="KW-0808">Transferase</keyword>
<dbReference type="GO" id="GO:0005739">
    <property type="term" value="C:mitochondrion"/>
    <property type="evidence" value="ECO:0007669"/>
    <property type="project" value="UniProtKB-SubCell"/>
</dbReference>
<comment type="subunit">
    <text evidence="8">The glycine cleavage system is composed of four proteins: P, T, L and H.</text>
</comment>
<feature type="domain" description="Aminomethyltransferase C-terminal" evidence="10">
    <location>
        <begin position="335"/>
        <end position="413"/>
    </location>
</feature>
<dbReference type="InterPro" id="IPR006222">
    <property type="entry name" value="GCVT_N"/>
</dbReference>
<dbReference type="Gene3D" id="3.30.70.1400">
    <property type="entry name" value="Aminomethyltransferase beta-barrel domains"/>
    <property type="match status" value="1"/>
</dbReference>
<dbReference type="PANTHER" id="PTHR43757">
    <property type="entry name" value="AMINOMETHYLTRANSFERASE"/>
    <property type="match status" value="1"/>
</dbReference>
<dbReference type="InterPro" id="IPR006223">
    <property type="entry name" value="GcvT"/>
</dbReference>
<dbReference type="FunFam" id="2.40.30.110:FF:000002">
    <property type="entry name" value="Aminomethyltransferase"/>
    <property type="match status" value="1"/>
</dbReference>
<dbReference type="InterPro" id="IPR028896">
    <property type="entry name" value="GcvT/YgfZ/DmdA"/>
</dbReference>
<evidence type="ECO:0000259" key="9">
    <source>
        <dbReference type="Pfam" id="PF01571"/>
    </source>
</evidence>
<dbReference type="AlphaFoldDB" id="A0AAF0FF72"/>
<dbReference type="NCBIfam" id="TIGR00528">
    <property type="entry name" value="gcvT"/>
    <property type="match status" value="1"/>
</dbReference>
<dbReference type="PANTHER" id="PTHR43757:SF2">
    <property type="entry name" value="AMINOMETHYLTRANSFERASE, MITOCHONDRIAL"/>
    <property type="match status" value="1"/>
</dbReference>
<dbReference type="FunFam" id="3.30.70.1400:FF:000001">
    <property type="entry name" value="Aminomethyltransferase"/>
    <property type="match status" value="1"/>
</dbReference>
<evidence type="ECO:0000256" key="4">
    <source>
        <dbReference type="ARBA" id="ARBA00022679"/>
    </source>
</evidence>
<name>A0AAF0FF72_9BASI</name>
<comment type="catalytic activity">
    <reaction evidence="6 8">
        <text>N(6)-[(R)-S(8)-aminomethyldihydrolipoyl]-L-lysyl-[protein] + (6S)-5,6,7,8-tetrahydrofolate = N(6)-[(R)-dihydrolipoyl]-L-lysyl-[protein] + (6R)-5,10-methylene-5,6,7,8-tetrahydrofolate + NH4(+)</text>
        <dbReference type="Rhea" id="RHEA:16945"/>
        <dbReference type="Rhea" id="RHEA-COMP:10475"/>
        <dbReference type="Rhea" id="RHEA-COMP:10492"/>
        <dbReference type="ChEBI" id="CHEBI:15636"/>
        <dbReference type="ChEBI" id="CHEBI:28938"/>
        <dbReference type="ChEBI" id="CHEBI:57453"/>
        <dbReference type="ChEBI" id="CHEBI:83100"/>
        <dbReference type="ChEBI" id="CHEBI:83143"/>
        <dbReference type="EC" id="2.1.2.10"/>
    </reaction>
</comment>
<comment type="similarity">
    <text evidence="1 8">Belongs to the GcvT family.</text>
</comment>
<dbReference type="InterPro" id="IPR027266">
    <property type="entry name" value="TrmE/GcvT-like"/>
</dbReference>
<organism evidence="11 12">
    <name type="scientific">Malassezia psittaci</name>
    <dbReference type="NCBI Taxonomy" id="1821823"/>
    <lineage>
        <taxon>Eukaryota</taxon>
        <taxon>Fungi</taxon>
        <taxon>Dikarya</taxon>
        <taxon>Basidiomycota</taxon>
        <taxon>Ustilaginomycotina</taxon>
        <taxon>Malasseziomycetes</taxon>
        <taxon>Malasseziales</taxon>
        <taxon>Malasseziaceae</taxon>
        <taxon>Malassezia</taxon>
    </lineage>
</organism>
<evidence type="ECO:0000313" key="12">
    <source>
        <dbReference type="Proteomes" id="UP001214628"/>
    </source>
</evidence>
<keyword evidence="12" id="KW-1185">Reference proteome</keyword>
<dbReference type="SUPFAM" id="SSF103025">
    <property type="entry name" value="Folate-binding domain"/>
    <property type="match status" value="1"/>
</dbReference>
<feature type="domain" description="GCVT N-terminal" evidence="9">
    <location>
        <begin position="42"/>
        <end position="312"/>
    </location>
</feature>
<dbReference type="Pfam" id="PF01571">
    <property type="entry name" value="GCV_T"/>
    <property type="match status" value="1"/>
</dbReference>
<protein>
    <recommendedName>
        <fullName evidence="2 8">Aminomethyltransferase</fullName>
        <ecNumber evidence="2 8">2.1.2.10</ecNumber>
    </recommendedName>
    <alternativeName>
        <fullName evidence="5 8">Glycine cleavage system T protein</fullName>
    </alternativeName>
</protein>
<reference evidence="11" key="1">
    <citation type="submission" date="2023-02" db="EMBL/GenBank/DDBJ databases">
        <title>Mating type loci evolution in Malassezia.</title>
        <authorList>
            <person name="Coelho M.A."/>
        </authorList>
    </citation>
    <scope>NUCLEOTIDE SEQUENCE</scope>
    <source>
        <strain evidence="11">CBS 14136</strain>
    </source>
</reference>
<dbReference type="GO" id="GO:0006546">
    <property type="term" value="P:glycine catabolic process"/>
    <property type="evidence" value="ECO:0007669"/>
    <property type="project" value="InterPro"/>
</dbReference>
<dbReference type="Gene3D" id="4.10.1250.10">
    <property type="entry name" value="Aminomethyltransferase fragment"/>
    <property type="match status" value="1"/>
</dbReference>
<evidence type="ECO:0000256" key="8">
    <source>
        <dbReference type="RuleBase" id="RU003981"/>
    </source>
</evidence>
<comment type="subcellular location">
    <subcellularLocation>
        <location evidence="8">Mitochondrion</location>
    </subcellularLocation>
</comment>
<dbReference type="GO" id="GO:0008483">
    <property type="term" value="F:transaminase activity"/>
    <property type="evidence" value="ECO:0007669"/>
    <property type="project" value="UniProtKB-KW"/>
</dbReference>
<dbReference type="Pfam" id="PF08669">
    <property type="entry name" value="GCV_T_C"/>
    <property type="match status" value="1"/>
</dbReference>
<sequence>MSLLRGVRLNGARAAARHGTRLQPMRMIQVSAIRSALDRTGLYEFHEKHGAKMVPFAGYSMPLTYSDAGQVASHRHVREHAGLFDVGHMVQHKFKGPTSSAFLQYITPASLSAEKMKPFSSTLSVLLSPEGGILDDLMITKLSEDEFFVVTNAGRREEDLEYIGKQLEAFNKENMSNGFTMHEVLHKQGLLALQGPSAMSVLQKFVAKDVDLTKLVFGTSSYLELQVPNHGPVETLVARGGYTGEDGFEISIPPEHTVAVAEAFLSDSEVQLAGLAARDSLRLEAGMCLYGHDLDPSVSPVEGGLTWTVGRDRRQKGDFLGAERVLREIKEGPPRRRIGLVVEGPPAREGAKIYAQDGTTEIGQVTSGIPSPTLGKNIAMGMVKNNYHLAGSALLVEVRNKKYEAVVTKMPFVPNKFFRG</sequence>
<evidence type="ECO:0000259" key="10">
    <source>
        <dbReference type="Pfam" id="PF08669"/>
    </source>
</evidence>
<keyword evidence="8" id="KW-0809">Transit peptide</keyword>
<evidence type="ECO:0000256" key="2">
    <source>
        <dbReference type="ARBA" id="ARBA00012616"/>
    </source>
</evidence>
<comment type="function">
    <text evidence="8">The glycine cleavage system catalyzes the degradation of glycine.</text>
</comment>
<evidence type="ECO:0000256" key="7">
    <source>
        <dbReference type="PIRSR" id="PIRSR006487-1"/>
    </source>
</evidence>
<dbReference type="PIRSF" id="PIRSF006487">
    <property type="entry name" value="GcvT"/>
    <property type="match status" value="1"/>
</dbReference>
<dbReference type="SUPFAM" id="SSF101790">
    <property type="entry name" value="Aminomethyltransferase beta-barrel domain"/>
    <property type="match status" value="1"/>
</dbReference>
<evidence type="ECO:0000256" key="6">
    <source>
        <dbReference type="ARBA" id="ARBA00047665"/>
    </source>
</evidence>
<dbReference type="Gene3D" id="3.30.1360.120">
    <property type="entry name" value="Probable tRNA modification gtpase trme, domain 1"/>
    <property type="match status" value="1"/>
</dbReference>
<dbReference type="EC" id="2.1.2.10" evidence="2 8"/>
<dbReference type="EMBL" id="CP118376">
    <property type="protein sequence ID" value="WFD43522.1"/>
    <property type="molecule type" value="Genomic_DNA"/>
</dbReference>
<dbReference type="GO" id="GO:0004047">
    <property type="term" value="F:aminomethyltransferase activity"/>
    <property type="evidence" value="ECO:0007669"/>
    <property type="project" value="UniProtKB-EC"/>
</dbReference>
<gene>
    <name evidence="11" type="primary">GCV1</name>
    <name evidence="11" type="ORF">MPSI1_002184</name>
</gene>
<dbReference type="Gene3D" id="2.40.30.110">
    <property type="entry name" value="Aminomethyltransferase beta-barrel domains"/>
    <property type="match status" value="1"/>
</dbReference>
<dbReference type="InterPro" id="IPR029043">
    <property type="entry name" value="GcvT/YgfZ_C"/>
</dbReference>
<accession>A0AAF0FF72</accession>
<keyword evidence="8" id="KW-0496">Mitochondrion</keyword>
<dbReference type="GO" id="GO:0005960">
    <property type="term" value="C:glycine cleavage complex"/>
    <property type="evidence" value="ECO:0007669"/>
    <property type="project" value="InterPro"/>
</dbReference>
<evidence type="ECO:0000256" key="1">
    <source>
        <dbReference type="ARBA" id="ARBA00008609"/>
    </source>
</evidence>
<evidence type="ECO:0000256" key="5">
    <source>
        <dbReference type="ARBA" id="ARBA00031395"/>
    </source>
</evidence>
<keyword evidence="3 8" id="KW-0032">Aminotransferase</keyword>
<feature type="binding site" evidence="7">
    <location>
        <position position="249"/>
    </location>
    <ligand>
        <name>substrate</name>
    </ligand>
</feature>
<evidence type="ECO:0000256" key="3">
    <source>
        <dbReference type="ARBA" id="ARBA00022576"/>
    </source>
</evidence>